<dbReference type="AlphaFoldDB" id="W5JLG5"/>
<feature type="region of interest" description="Disordered" evidence="5">
    <location>
        <begin position="1064"/>
        <end position="1088"/>
    </location>
</feature>
<keyword evidence="4" id="KW-0175">Coiled coil</keyword>
<dbReference type="Gene3D" id="1.10.287.1490">
    <property type="match status" value="1"/>
</dbReference>
<feature type="compositionally biased region" description="Acidic residues" evidence="5">
    <location>
        <begin position="501"/>
        <end position="513"/>
    </location>
</feature>
<reference evidence="7" key="3">
    <citation type="journal article" date="2013" name="Nucleic Acids Res.">
        <title>The genome of Anopheles darlingi, the main neotropical malaria vector.</title>
        <authorList>
            <person name="Marinotti O."/>
            <person name="Cerqueira G.C."/>
            <person name="de Almeida L.G."/>
            <person name="Ferro M.I."/>
            <person name="Loreto E.L."/>
            <person name="Zaha A."/>
            <person name="Teixeira S.M."/>
            <person name="Wespiser A.R."/>
            <person name="Almeida E Silva A."/>
            <person name="Schlindwein A.D."/>
            <person name="Pacheco A.C."/>
            <person name="Silva A.L."/>
            <person name="Graveley B.R."/>
            <person name="Walenz B.P."/>
            <person name="Lima Bde A."/>
            <person name="Ribeiro C.A."/>
            <person name="Nunes-Silva C.G."/>
            <person name="de Carvalho C.R."/>
            <person name="Soares C.M."/>
            <person name="de Menezes C.B."/>
            <person name="Matiolli C."/>
            <person name="Caffrey D."/>
            <person name="Araujo D.A."/>
            <person name="de Oliveira D.M."/>
            <person name="Golenbock D."/>
            <person name="Grisard E.C."/>
            <person name="Fantinatti-Garboggini F."/>
            <person name="de Carvalho F.M."/>
            <person name="Barcellos F.G."/>
            <person name="Prosdocimi F."/>
            <person name="May G."/>
            <person name="Azevedo Junior G.M."/>
            <person name="Guimaraes G.M."/>
            <person name="Goldman G.H."/>
            <person name="Padilha I.Q."/>
            <person name="Batista Jda S."/>
            <person name="Ferro J.A."/>
            <person name="Ribeiro J.M."/>
            <person name="Fietto J.L."/>
            <person name="Dabbas K.M."/>
            <person name="Cerdeira L."/>
            <person name="Agnez-Lima L.F."/>
            <person name="Brocchi M."/>
            <person name="de Carvalho M.O."/>
            <person name="Teixeira Mde M."/>
            <person name="Diniz Maia Mde M."/>
            <person name="Goldman M.H."/>
            <person name="Cruz Schneider M.P."/>
            <person name="Felipe M.S."/>
            <person name="Hungria M."/>
            <person name="Nicolas M.F."/>
            <person name="Pereira M."/>
            <person name="Montes M.A."/>
            <person name="Cantao M.E."/>
            <person name="Vincentz M."/>
            <person name="Rafael M.S."/>
            <person name="Silverman N."/>
            <person name="Stoco P.H."/>
            <person name="Souza R.C."/>
            <person name="Vicentini R."/>
            <person name="Gazzinelli R.T."/>
            <person name="Neves Rde O."/>
            <person name="Silva R."/>
            <person name="Astolfi-Filho S."/>
            <person name="Maciel T.E."/>
            <person name="Urmenyi T.P."/>
            <person name="Tadei W.P."/>
            <person name="Camargo E.P."/>
            <person name="de Vasconcelos A.T."/>
        </authorList>
    </citation>
    <scope>NUCLEOTIDE SEQUENCE</scope>
</reference>
<name>W5JLG5_ANODA</name>
<evidence type="ECO:0000313" key="8">
    <source>
        <dbReference type="EnsemblMetazoa" id="ADAC003296-PA"/>
    </source>
</evidence>
<evidence type="ECO:0000256" key="5">
    <source>
        <dbReference type="SAM" id="MobiDB-lite"/>
    </source>
</evidence>
<keyword evidence="6" id="KW-0472">Membrane</keyword>
<dbReference type="GO" id="GO:0045944">
    <property type="term" value="P:positive regulation of transcription by RNA polymerase II"/>
    <property type="evidence" value="ECO:0007669"/>
    <property type="project" value="TreeGrafter"/>
</dbReference>
<evidence type="ECO:0000313" key="9">
    <source>
        <dbReference type="Proteomes" id="UP000000673"/>
    </source>
</evidence>
<evidence type="ECO:0000256" key="2">
    <source>
        <dbReference type="ARBA" id="ARBA00005625"/>
    </source>
</evidence>
<keyword evidence="9" id="KW-1185">Reference proteome</keyword>
<feature type="compositionally biased region" description="Acidic residues" evidence="5">
    <location>
        <begin position="521"/>
        <end position="537"/>
    </location>
</feature>
<dbReference type="PANTHER" id="PTHR13293:SF6">
    <property type="entry name" value="AKIRIN-RELATED"/>
    <property type="match status" value="1"/>
</dbReference>
<dbReference type="GO" id="GO:0003712">
    <property type="term" value="F:transcription coregulator activity"/>
    <property type="evidence" value="ECO:0007669"/>
    <property type="project" value="TreeGrafter"/>
</dbReference>
<dbReference type="eggNOG" id="KOG4330">
    <property type="taxonomic scope" value="Eukaryota"/>
</dbReference>
<dbReference type="EnsemblMetazoa" id="ADAC003296-RA">
    <property type="protein sequence ID" value="ADAC003296-PA"/>
    <property type="gene ID" value="ADAC003296"/>
</dbReference>
<keyword evidence="6" id="KW-0812">Transmembrane</keyword>
<proteinExistence type="inferred from homology"/>
<feature type="transmembrane region" description="Helical" evidence="6">
    <location>
        <begin position="701"/>
        <end position="722"/>
    </location>
</feature>
<evidence type="ECO:0000256" key="4">
    <source>
        <dbReference type="SAM" id="Coils"/>
    </source>
</evidence>
<evidence type="ECO:0000256" key="3">
    <source>
        <dbReference type="ARBA" id="ARBA00023242"/>
    </source>
</evidence>
<dbReference type="VEuPathDB" id="VectorBase:ADAC003296"/>
<reference evidence="8" key="4">
    <citation type="submission" date="2015-06" db="UniProtKB">
        <authorList>
            <consortium name="EnsemblMetazoa"/>
        </authorList>
    </citation>
    <scope>IDENTIFICATION</scope>
</reference>
<comment type="similarity">
    <text evidence="2">Belongs to the akirin family.</text>
</comment>
<feature type="region of interest" description="Disordered" evidence="5">
    <location>
        <begin position="491"/>
        <end position="537"/>
    </location>
</feature>
<reference evidence="7" key="2">
    <citation type="submission" date="2010-05" db="EMBL/GenBank/DDBJ databases">
        <authorList>
            <person name="Almeida L.G."/>
            <person name="Nicolas M.F."/>
            <person name="Souza R.C."/>
            <person name="Vasconcelos A.T.R."/>
        </authorList>
    </citation>
    <scope>NUCLEOTIDE SEQUENCE</scope>
</reference>
<keyword evidence="6" id="KW-1133">Transmembrane helix</keyword>
<sequence>MACATLKRSLDWESLNQRPTKRRRCHPFGSSPSSQGSSMSASSSPSSSSASSAAAVAAAASRRVMEPKPSPFAEATCSKLTPEKMAQNITEEIKRLHRRKQLTFNSHNVERMQDSESSGSEMGPDSPRRPDSPPSMVKNPEKALFTFKQLARWSSYLNLRGNFIQSLASKKILAEFAAGSDSEFQKTANQAATDDLSSIGDYRSQSHKSTQKCSAGVAQVMAERVLSNKATIFRRFGIAIWIVQGKCIPAMNSNTSKMNGNQKNESFKLLQLSEDSKSLSDLELPEVLSQRKRKVRRKTRARTSSYRGDEESVSGMTGRGNQMDCRNFSIWLAVAMTVLWLFIISYVTSVIHGENRRLELALQKECWWKCRGNAITTDIIDPVATAFCGRHGPHFSASQPAHIILNYAAPSGGDDGDRRRWPYMTPNSRSSWILKGNAIRAGTIAPPKRLAHVRSTGWLYERFCPVPIVHTEATDLRVHAGWPTRAAIGRHGKHRRVNGDENAEQEAEEIALSEDDHAKEEEEEEADEDDGDEDDDYAEHYGELSELRPTGIIRSARTSHRPVATYHHHLPHYDDPPAYNHHHHHHNHQALHHHQQSPVHYRVTFDEPPQLEMESVGHHVAVPMRVGGKKMRKRRELDALVAHSLAKGSKGSGRHIASNGVASHDQLLSNSTDEQEDYSWQPKVRTQSRCRSKRFSCLRTCGPLLFVSCIFISLGFMYWLYFDIRQQISQYRIRIEQVSATSQNVPEALQKWHETSKNLEQNQTALNGKLRDMQQRLTSFHEDLKQFREVLEKKKENSQETQFNRLTANVADLGSNIGESKSRITVLETQISTIQDDQKQLNKTLNDIQNLFGRLQNTSAGSGIIGGSGAQDLEKTIADLREQLTGRLDKLAENVTGELQTLRQKNLWLVADLANHTKRIEQLIDNTVNISSEVSSIESVWLDIRNNMSGLEADRKTINDQLAALANVTTGLHGTIAKVQEECQQYHSKLDGVNGKLGALQDQIQQLQESKQAMHRPPIVQEQEQQRLVNATHQENMPAALSKIFEDQPPIAEAERISVAIKPNDAPSSTTVDPVHPLTGTPVMQPVTTAKPTGTIEVKAAEVASGGAPVSKKAAAMFDSAM</sequence>
<dbReference type="VEuPathDB" id="VectorBase:ADAR2_004115"/>
<dbReference type="VEuPathDB" id="VectorBase:ADAR2_006619"/>
<feature type="compositionally biased region" description="Low complexity" evidence="5">
    <location>
        <begin position="30"/>
        <end position="61"/>
    </location>
</feature>
<feature type="region of interest" description="Disordered" evidence="5">
    <location>
        <begin position="14"/>
        <end position="83"/>
    </location>
</feature>
<dbReference type="GO" id="GO:0005634">
    <property type="term" value="C:nucleus"/>
    <property type="evidence" value="ECO:0007669"/>
    <property type="project" value="UniProtKB-SubCell"/>
</dbReference>
<comment type="subcellular location">
    <subcellularLocation>
        <location evidence="1">Nucleus</location>
    </subcellularLocation>
</comment>
<feature type="coiled-coil region" evidence="4">
    <location>
        <begin position="756"/>
        <end position="801"/>
    </location>
</feature>
<dbReference type="Proteomes" id="UP000000673">
    <property type="component" value="Unassembled WGS sequence"/>
</dbReference>
<dbReference type="InterPro" id="IPR024132">
    <property type="entry name" value="Akirin"/>
</dbReference>
<accession>W5JLG5</accession>
<keyword evidence="3" id="KW-0539">Nucleus</keyword>
<dbReference type="GO" id="GO:0045089">
    <property type="term" value="P:positive regulation of innate immune response"/>
    <property type="evidence" value="ECO:0007669"/>
    <property type="project" value="TreeGrafter"/>
</dbReference>
<dbReference type="GO" id="GO:0000785">
    <property type="term" value="C:chromatin"/>
    <property type="evidence" value="ECO:0007669"/>
    <property type="project" value="TreeGrafter"/>
</dbReference>
<evidence type="ECO:0000256" key="6">
    <source>
        <dbReference type="SAM" id="Phobius"/>
    </source>
</evidence>
<dbReference type="PANTHER" id="PTHR13293">
    <property type="entry name" value="AKIRIN-RELATED"/>
    <property type="match status" value="1"/>
</dbReference>
<feature type="transmembrane region" description="Helical" evidence="6">
    <location>
        <begin position="328"/>
        <end position="347"/>
    </location>
</feature>
<gene>
    <name evidence="7" type="ORF">AND_003296</name>
</gene>
<dbReference type="STRING" id="43151.W5JLG5"/>
<dbReference type="EMBL" id="ADMH02000830">
    <property type="protein sequence ID" value="ETN64946.1"/>
    <property type="molecule type" value="Genomic_DNA"/>
</dbReference>
<protein>
    <submittedName>
        <fullName evidence="7 8">Uncharacterized protein</fullName>
    </submittedName>
</protein>
<evidence type="ECO:0000313" key="7">
    <source>
        <dbReference type="EMBL" id="ETN64946.1"/>
    </source>
</evidence>
<reference evidence="7 9" key="1">
    <citation type="journal article" date="2010" name="BMC Genomics">
        <title>Combination of measures distinguishes pre-miRNAs from other stem-loops in the genome of the newly sequenced Anopheles darlingi.</title>
        <authorList>
            <person name="Mendes N.D."/>
            <person name="Freitas A.T."/>
            <person name="Vasconcelos A.T."/>
            <person name="Sagot M.F."/>
        </authorList>
    </citation>
    <scope>NUCLEOTIDE SEQUENCE</scope>
</reference>
<feature type="region of interest" description="Disordered" evidence="5">
    <location>
        <begin position="97"/>
        <end position="139"/>
    </location>
</feature>
<feature type="region of interest" description="Disordered" evidence="5">
    <location>
        <begin position="293"/>
        <end position="317"/>
    </location>
</feature>
<organism evidence="7">
    <name type="scientific">Anopheles darlingi</name>
    <name type="common">Mosquito</name>
    <dbReference type="NCBI Taxonomy" id="43151"/>
    <lineage>
        <taxon>Eukaryota</taxon>
        <taxon>Metazoa</taxon>
        <taxon>Ecdysozoa</taxon>
        <taxon>Arthropoda</taxon>
        <taxon>Hexapoda</taxon>
        <taxon>Insecta</taxon>
        <taxon>Pterygota</taxon>
        <taxon>Neoptera</taxon>
        <taxon>Endopterygota</taxon>
        <taxon>Diptera</taxon>
        <taxon>Nematocera</taxon>
        <taxon>Culicoidea</taxon>
        <taxon>Culicidae</taxon>
        <taxon>Anophelinae</taxon>
        <taxon>Anopheles</taxon>
    </lineage>
</organism>
<dbReference type="HOGENOM" id="CLU_280215_0_0_1"/>
<evidence type="ECO:0000256" key="1">
    <source>
        <dbReference type="ARBA" id="ARBA00004123"/>
    </source>
</evidence>
<dbReference type="SUPFAM" id="SSF58100">
    <property type="entry name" value="Bacterial hemolysins"/>
    <property type="match status" value="1"/>
</dbReference>